<dbReference type="InterPro" id="IPR027417">
    <property type="entry name" value="P-loop_NTPase"/>
</dbReference>
<evidence type="ECO:0000313" key="9">
    <source>
        <dbReference type="EMBL" id="SCM75473.1"/>
    </source>
</evidence>
<dbReference type="GO" id="GO:0016887">
    <property type="term" value="F:ATP hydrolysis activity"/>
    <property type="evidence" value="ECO:0007669"/>
    <property type="project" value="InterPro"/>
</dbReference>
<dbReference type="Pfam" id="PF00005">
    <property type="entry name" value="ABC_tran"/>
    <property type="match status" value="1"/>
</dbReference>
<dbReference type="RefSeq" id="WP_288195861.1">
    <property type="nucleotide sequence ID" value="NZ_LT608334.1"/>
</dbReference>
<dbReference type="CDD" id="cd03257">
    <property type="entry name" value="ABC_NikE_OppD_transporters"/>
    <property type="match status" value="1"/>
</dbReference>
<dbReference type="InterPro" id="IPR003593">
    <property type="entry name" value="AAA+_ATPase"/>
</dbReference>
<keyword evidence="9" id="KW-0378">Hydrolase</keyword>
<keyword evidence="7" id="KW-0472">Membrane</keyword>
<name>A0A212LD26_9HYPH</name>
<evidence type="ECO:0000256" key="7">
    <source>
        <dbReference type="ARBA" id="ARBA00023136"/>
    </source>
</evidence>
<comment type="similarity">
    <text evidence="2">Belongs to the ABC transporter superfamily.</text>
</comment>
<dbReference type="EMBL" id="FMJD01000006">
    <property type="protein sequence ID" value="SCM75473.1"/>
    <property type="molecule type" value="Genomic_DNA"/>
</dbReference>
<feature type="domain" description="ABC transporter" evidence="8">
    <location>
        <begin position="16"/>
        <end position="263"/>
    </location>
</feature>
<reference evidence="9" key="1">
    <citation type="submission" date="2016-08" db="EMBL/GenBank/DDBJ databases">
        <authorList>
            <person name="Seilhamer J.J."/>
        </authorList>
    </citation>
    <scope>NUCLEOTIDE SEQUENCE</scope>
    <source>
        <strain evidence="9">86</strain>
    </source>
</reference>
<accession>A0A212LD26</accession>
<keyword evidence="4" id="KW-1003">Cell membrane</keyword>
<evidence type="ECO:0000256" key="1">
    <source>
        <dbReference type="ARBA" id="ARBA00004417"/>
    </source>
</evidence>
<sequence>MPADTPTSASDRLLHVRGLDVTFGRSANPVFAVKGASFDLGRERLGIVGESGSGKSTLGRAIMRLHPKSARVAADAMRFMGTDLMSLGEAAMSRLRGSEISLILQDPRYSLNPVQPVGMQIAEVAEVHLGLKGKASRAAAADMLAAVRIRDVERTMGLYPHEISGGMGQRVMIAMMLLNKPKLVIADEPTSALDVSVRSDVLTLLDNLVRENASGLILISHDIRMVARFCDRIIVMYAGRMVEEITSLASARHPYTLGLIAAMPSLDGPRPDRLPVLDRQLLAQMKESA</sequence>
<dbReference type="InterPro" id="IPR003439">
    <property type="entry name" value="ABC_transporter-like_ATP-bd"/>
</dbReference>
<keyword evidence="5" id="KW-0547">Nucleotide-binding</keyword>
<dbReference type="GO" id="GO:0005886">
    <property type="term" value="C:plasma membrane"/>
    <property type="evidence" value="ECO:0007669"/>
    <property type="project" value="UniProtKB-SubCell"/>
</dbReference>
<dbReference type="GO" id="GO:0005524">
    <property type="term" value="F:ATP binding"/>
    <property type="evidence" value="ECO:0007669"/>
    <property type="project" value="UniProtKB-KW"/>
</dbReference>
<evidence type="ECO:0000256" key="2">
    <source>
        <dbReference type="ARBA" id="ARBA00005417"/>
    </source>
</evidence>
<dbReference type="PANTHER" id="PTHR43297:SF2">
    <property type="entry name" value="DIPEPTIDE TRANSPORT ATP-BINDING PROTEIN DPPD"/>
    <property type="match status" value="1"/>
</dbReference>
<dbReference type="AlphaFoldDB" id="A0A212LD26"/>
<dbReference type="SUPFAM" id="SSF52540">
    <property type="entry name" value="P-loop containing nucleoside triphosphate hydrolases"/>
    <property type="match status" value="1"/>
</dbReference>
<dbReference type="Gene3D" id="3.40.50.300">
    <property type="entry name" value="P-loop containing nucleotide triphosphate hydrolases"/>
    <property type="match status" value="1"/>
</dbReference>
<dbReference type="EC" id="3.6.3.-" evidence="9"/>
<protein>
    <submittedName>
        <fullName evidence="9">Putative enzyme</fullName>
        <ecNumber evidence="9">3.6.3.-</ecNumber>
    </submittedName>
</protein>
<evidence type="ECO:0000256" key="6">
    <source>
        <dbReference type="ARBA" id="ARBA00022840"/>
    </source>
</evidence>
<proteinExistence type="inferred from homology"/>
<dbReference type="SMART" id="SM00382">
    <property type="entry name" value="AAA"/>
    <property type="match status" value="1"/>
</dbReference>
<evidence type="ECO:0000256" key="3">
    <source>
        <dbReference type="ARBA" id="ARBA00022448"/>
    </source>
</evidence>
<dbReference type="InterPro" id="IPR050388">
    <property type="entry name" value="ABC_Ni/Peptide_Import"/>
</dbReference>
<organism evidence="9">
    <name type="scientific">uncultured Pleomorphomonas sp</name>
    <dbReference type="NCBI Taxonomy" id="442121"/>
    <lineage>
        <taxon>Bacteria</taxon>
        <taxon>Pseudomonadati</taxon>
        <taxon>Pseudomonadota</taxon>
        <taxon>Alphaproteobacteria</taxon>
        <taxon>Hyphomicrobiales</taxon>
        <taxon>Pleomorphomonadaceae</taxon>
        <taxon>Pleomorphomonas</taxon>
        <taxon>environmental samples</taxon>
    </lineage>
</organism>
<evidence type="ECO:0000259" key="8">
    <source>
        <dbReference type="PROSITE" id="PS50893"/>
    </source>
</evidence>
<keyword evidence="3" id="KW-0813">Transport</keyword>
<evidence type="ECO:0000256" key="5">
    <source>
        <dbReference type="ARBA" id="ARBA00022741"/>
    </source>
</evidence>
<comment type="subcellular location">
    <subcellularLocation>
        <location evidence="1">Cell inner membrane</location>
        <topology evidence="1">Peripheral membrane protein</topology>
    </subcellularLocation>
</comment>
<dbReference type="PANTHER" id="PTHR43297">
    <property type="entry name" value="OLIGOPEPTIDE TRANSPORT ATP-BINDING PROTEIN APPD"/>
    <property type="match status" value="1"/>
</dbReference>
<gene>
    <name evidence="9" type="ORF">KL86PLE_20141</name>
</gene>
<evidence type="ECO:0000256" key="4">
    <source>
        <dbReference type="ARBA" id="ARBA00022475"/>
    </source>
</evidence>
<keyword evidence="6" id="KW-0067">ATP-binding</keyword>
<dbReference type="PROSITE" id="PS50893">
    <property type="entry name" value="ABC_TRANSPORTER_2"/>
    <property type="match status" value="1"/>
</dbReference>